<dbReference type="OrthoDB" id="1688691at2"/>
<dbReference type="AlphaFoldDB" id="C2EN93"/>
<dbReference type="GO" id="GO:0005829">
    <property type="term" value="C:cytosol"/>
    <property type="evidence" value="ECO:0007669"/>
    <property type="project" value="TreeGrafter"/>
</dbReference>
<dbReference type="GO" id="GO:0008422">
    <property type="term" value="F:beta-glucosidase activity"/>
    <property type="evidence" value="ECO:0007669"/>
    <property type="project" value="TreeGrafter"/>
</dbReference>
<dbReference type="HOGENOM" id="CLU_001859_0_2_9"/>
<dbReference type="PANTHER" id="PTHR10353:SF296">
    <property type="entry name" value="6-PHOSPHO-BETA-GLUCOSIDASE"/>
    <property type="match status" value="1"/>
</dbReference>
<dbReference type="PATRIC" id="fig|525365.8.peg.190"/>
<dbReference type="CAZy" id="GH1">
    <property type="family name" value="Glycoside Hydrolase Family 1"/>
</dbReference>
<dbReference type="GO" id="GO:0016052">
    <property type="term" value="P:carbohydrate catabolic process"/>
    <property type="evidence" value="ECO:0007669"/>
    <property type="project" value="TreeGrafter"/>
</dbReference>
<name>C2EN93_9LACO</name>
<evidence type="ECO:0000313" key="5">
    <source>
        <dbReference type="EMBL" id="EEJ71897.1"/>
    </source>
</evidence>
<dbReference type="SUPFAM" id="SSF51445">
    <property type="entry name" value="(Trans)glycosidases"/>
    <property type="match status" value="1"/>
</dbReference>
<reference evidence="5 6" key="1">
    <citation type="submission" date="2009-01" db="EMBL/GenBank/DDBJ databases">
        <authorList>
            <person name="Qin X."/>
            <person name="Bachman B."/>
            <person name="Battles P."/>
            <person name="Bell A."/>
            <person name="Bess C."/>
            <person name="Bickham C."/>
            <person name="Chaboub L."/>
            <person name="Chen D."/>
            <person name="Coyle M."/>
            <person name="Deiros D.R."/>
            <person name="Dinh H."/>
            <person name="Forbes L."/>
            <person name="Fowler G."/>
            <person name="Francisco L."/>
            <person name="Fu Q."/>
            <person name="Gubbala S."/>
            <person name="Hale W."/>
            <person name="Han Y."/>
            <person name="Hemphill L."/>
            <person name="Highlander S.K."/>
            <person name="Hirani K."/>
            <person name="Hogues M."/>
            <person name="Jackson L."/>
            <person name="Jakkamsetti A."/>
            <person name="Javaid M."/>
            <person name="Jiang H."/>
            <person name="Korchina V."/>
            <person name="Kovar C."/>
            <person name="Lara F."/>
            <person name="Lee S."/>
            <person name="Mata R."/>
            <person name="Mathew T."/>
            <person name="Moen C."/>
            <person name="Morales K."/>
            <person name="Munidasa M."/>
            <person name="Nazareth L."/>
            <person name="Ngo R."/>
            <person name="Nguyen L."/>
            <person name="Okwuonu G."/>
            <person name="Ongeri F."/>
            <person name="Patil S."/>
            <person name="Petrosino J."/>
            <person name="Pham C."/>
            <person name="Pham P."/>
            <person name="Pu L.-L."/>
            <person name="Puazo M."/>
            <person name="Raj R."/>
            <person name="Reid J."/>
            <person name="Rouhana J."/>
            <person name="Saada N."/>
            <person name="Shang Y."/>
            <person name="Simmons D."/>
            <person name="Thornton R."/>
            <person name="Warren J."/>
            <person name="Weissenberger G."/>
            <person name="Zhang J."/>
            <person name="Zhang L."/>
            <person name="Zhou C."/>
            <person name="Zhu D."/>
            <person name="Muzny D."/>
            <person name="Worley K."/>
            <person name="Gibbs R."/>
        </authorList>
    </citation>
    <scope>NUCLEOTIDE SEQUENCE [LARGE SCALE GENOMIC DNA]</scope>
    <source>
        <strain evidence="5 6">DSM 16047</strain>
    </source>
</reference>
<dbReference type="Proteomes" id="UP000005583">
    <property type="component" value="Unassembled WGS sequence"/>
</dbReference>
<gene>
    <name evidence="5" type="ORF">HMPREF0548_1139</name>
</gene>
<comment type="caution">
    <text evidence="5">The sequence shown here is derived from an EMBL/GenBank/DDBJ whole genome shotgun (WGS) entry which is preliminary data.</text>
</comment>
<dbReference type="InterPro" id="IPR017853">
    <property type="entry name" value="GH"/>
</dbReference>
<evidence type="ECO:0000256" key="1">
    <source>
        <dbReference type="ARBA" id="ARBA00010838"/>
    </source>
</evidence>
<organism evidence="5 6">
    <name type="scientific">Lactobacillus ultunensis DSM 16047</name>
    <dbReference type="NCBI Taxonomy" id="525365"/>
    <lineage>
        <taxon>Bacteria</taxon>
        <taxon>Bacillati</taxon>
        <taxon>Bacillota</taxon>
        <taxon>Bacilli</taxon>
        <taxon>Lactobacillales</taxon>
        <taxon>Lactobacillaceae</taxon>
        <taxon>Lactobacillus</taxon>
    </lineage>
</organism>
<dbReference type="PANTHER" id="PTHR10353">
    <property type="entry name" value="GLYCOSYL HYDROLASE"/>
    <property type="match status" value="1"/>
</dbReference>
<keyword evidence="6" id="KW-1185">Reference proteome</keyword>
<sequence length="493" mass="56135">MSNFPKNFLWGGATAADQYEGAYDADGKTLSASDILPLSGNGRKWALDHPLEAAKKDYGFHPARKGVDGYHHWEEDLNLLAGMGFNVYRMSVSWPRVFPEYGMNKPNEEGLKFYDKVIKKARELGMDIIMTIDHFDTPFWATEQFNGWTDRRMINEYIKLAKTLFTRYRNEVKYWITFNEINALLNYPLFAGGIDISKCENPLQARYQAAHNQLVASAKVVKLGHEINPDFMIGSMIAGIVNYPNSPYPQDALEAQETTRKSYFFPDVQARGYYPLYAKRFFKDNNIHLQIEDGDLEALKQGTVDFVSFSYYSSSDVSTDSRIKAKKTAGNFSSANSHNDGGTVTWDAANTVINPYLESSSWGWAIDPIGLRYLLNDIYDRYQKPVMVVENGLGEHDTLTQDGKVHDTYRIKYMSEHIKQMGLAIHDGVDCLGYTMWGPIDIIANSTGEMSKRYGFIYVDRNNEGEGTNTRIKKDSYEWYKKVIASNGKDVSY</sequence>
<dbReference type="STRING" id="525365.HMPREF0548_1139"/>
<comment type="similarity">
    <text evidence="1 4">Belongs to the glycosyl hydrolase 1 family.</text>
</comment>
<evidence type="ECO:0000256" key="4">
    <source>
        <dbReference type="RuleBase" id="RU003690"/>
    </source>
</evidence>
<dbReference type="EC" id="3.2.1.-" evidence="5"/>
<dbReference type="EMBL" id="ACGU01000055">
    <property type="protein sequence ID" value="EEJ71897.1"/>
    <property type="molecule type" value="Genomic_DNA"/>
</dbReference>
<dbReference type="RefSeq" id="WP_007125667.1">
    <property type="nucleotide sequence ID" value="NZ_AZFO01000010.1"/>
</dbReference>
<dbReference type="PRINTS" id="PR00131">
    <property type="entry name" value="GLHYDRLASE1"/>
</dbReference>
<keyword evidence="2 5" id="KW-0378">Hydrolase</keyword>
<evidence type="ECO:0000256" key="2">
    <source>
        <dbReference type="ARBA" id="ARBA00022801"/>
    </source>
</evidence>
<dbReference type="FunFam" id="3.20.20.80:FF:000004">
    <property type="entry name" value="Beta-glucosidase 6-phospho-beta-glucosidase"/>
    <property type="match status" value="1"/>
</dbReference>
<dbReference type="InterPro" id="IPR001360">
    <property type="entry name" value="Glyco_hydro_1"/>
</dbReference>
<dbReference type="Pfam" id="PF00232">
    <property type="entry name" value="Glyco_hydro_1"/>
    <property type="match status" value="1"/>
</dbReference>
<dbReference type="Gene3D" id="3.20.20.80">
    <property type="entry name" value="Glycosidases"/>
    <property type="match status" value="1"/>
</dbReference>
<accession>C2EN93</accession>
<proteinExistence type="inferred from homology"/>
<dbReference type="eggNOG" id="COG2723">
    <property type="taxonomic scope" value="Bacteria"/>
</dbReference>
<evidence type="ECO:0000313" key="6">
    <source>
        <dbReference type="Proteomes" id="UP000005583"/>
    </source>
</evidence>
<evidence type="ECO:0000256" key="3">
    <source>
        <dbReference type="ARBA" id="ARBA00023295"/>
    </source>
</evidence>
<keyword evidence="3 5" id="KW-0326">Glycosidase</keyword>
<protein>
    <submittedName>
        <fullName evidence="5">Glycosyl hydrolase, family 1</fullName>
        <ecNumber evidence="5">3.2.1.-</ecNumber>
    </submittedName>
</protein>